<feature type="transmembrane region" description="Helical" evidence="1">
    <location>
        <begin position="52"/>
        <end position="85"/>
    </location>
</feature>
<organism evidence="2 3">
    <name type="scientific">Actinokineospora diospyrosa</name>
    <dbReference type="NCBI Taxonomy" id="103728"/>
    <lineage>
        <taxon>Bacteria</taxon>
        <taxon>Bacillati</taxon>
        <taxon>Actinomycetota</taxon>
        <taxon>Actinomycetes</taxon>
        <taxon>Pseudonocardiales</taxon>
        <taxon>Pseudonocardiaceae</taxon>
        <taxon>Actinokineospora</taxon>
    </lineage>
</organism>
<dbReference type="Pfam" id="PF11239">
    <property type="entry name" value="DUF3040"/>
    <property type="match status" value="1"/>
</dbReference>
<comment type="caution">
    <text evidence="2">The sequence shown here is derived from an EMBL/GenBank/DDBJ whole genome shotgun (WGS) entry which is preliminary data.</text>
</comment>
<keyword evidence="3" id="KW-1185">Reference proteome</keyword>
<gene>
    <name evidence="2" type="ORF">LV75_002463</name>
</gene>
<dbReference type="InterPro" id="IPR021401">
    <property type="entry name" value="DUF3040"/>
</dbReference>
<protein>
    <recommendedName>
        <fullName evidence="4">DUF3040 family protein</fullName>
    </recommendedName>
</protein>
<keyword evidence="1" id="KW-0812">Transmembrane</keyword>
<proteinExistence type="predicted"/>
<evidence type="ECO:0000313" key="2">
    <source>
        <dbReference type="EMBL" id="MCP2269962.1"/>
    </source>
</evidence>
<evidence type="ECO:0000313" key="3">
    <source>
        <dbReference type="Proteomes" id="UP001205185"/>
    </source>
</evidence>
<evidence type="ECO:0000256" key="1">
    <source>
        <dbReference type="SAM" id="Phobius"/>
    </source>
</evidence>
<evidence type="ECO:0008006" key="4">
    <source>
        <dbReference type="Google" id="ProtNLM"/>
    </source>
</evidence>
<dbReference type="RefSeq" id="WP_253886946.1">
    <property type="nucleotide sequence ID" value="NZ_BAAAVB010000013.1"/>
</dbReference>
<dbReference type="EMBL" id="JAMTCO010000006">
    <property type="protein sequence ID" value="MCP2269962.1"/>
    <property type="molecule type" value="Genomic_DNA"/>
</dbReference>
<sequence>MGTRGLSAHEQRQLAAIEQRLGQDDPDIVLKFRRAAPRVWRGVPSIRGGRGFAAATALLAPIGLLLGLPLLVICAMVGSVLFLLLPVAAPRTSRDGGDGWGSRLPR</sequence>
<keyword evidence="1" id="KW-0472">Membrane</keyword>
<reference evidence="2 3" key="1">
    <citation type="submission" date="2022-06" db="EMBL/GenBank/DDBJ databases">
        <title>Genomic Encyclopedia of Archaeal and Bacterial Type Strains, Phase II (KMG-II): from individual species to whole genera.</title>
        <authorList>
            <person name="Goeker M."/>
        </authorList>
    </citation>
    <scope>NUCLEOTIDE SEQUENCE [LARGE SCALE GENOMIC DNA]</scope>
    <source>
        <strain evidence="2 3">DSM 44255</strain>
    </source>
</reference>
<accession>A0ABT1IBH1</accession>
<dbReference type="Proteomes" id="UP001205185">
    <property type="component" value="Unassembled WGS sequence"/>
</dbReference>
<keyword evidence="1" id="KW-1133">Transmembrane helix</keyword>
<name>A0ABT1IBH1_9PSEU</name>